<gene>
    <name evidence="2" type="ORF">V1478_018920</name>
</gene>
<keyword evidence="1" id="KW-0472">Membrane</keyword>
<evidence type="ECO:0000313" key="3">
    <source>
        <dbReference type="Proteomes" id="UP001607302"/>
    </source>
</evidence>
<accession>A0ABD1ZU46</accession>
<protein>
    <submittedName>
        <fullName evidence="2">Gem-associated protein 5 isoform X2</fullName>
    </submittedName>
</protein>
<name>A0ABD1ZU46_VESSQ</name>
<keyword evidence="3" id="KW-1185">Reference proteome</keyword>
<reference evidence="2 3" key="1">
    <citation type="journal article" date="2024" name="Ann. Entomol. Soc. Am.">
        <title>Genomic analyses of the southern and eastern yellowjacket wasps (Hymenoptera: Vespidae) reveal evolutionary signatures of social life.</title>
        <authorList>
            <person name="Catto M.A."/>
            <person name="Caine P.B."/>
            <person name="Orr S.E."/>
            <person name="Hunt B.G."/>
            <person name="Goodisman M.A.D."/>
        </authorList>
    </citation>
    <scope>NUCLEOTIDE SEQUENCE [LARGE SCALE GENOMIC DNA]</scope>
    <source>
        <strain evidence="2">233</strain>
        <tissue evidence="2">Head and thorax</tissue>
    </source>
</reference>
<dbReference type="Proteomes" id="UP001607302">
    <property type="component" value="Unassembled WGS sequence"/>
</dbReference>
<evidence type="ECO:0000313" key="2">
    <source>
        <dbReference type="EMBL" id="KAL2711899.1"/>
    </source>
</evidence>
<feature type="transmembrane region" description="Helical" evidence="1">
    <location>
        <begin position="20"/>
        <end position="43"/>
    </location>
</feature>
<sequence>MFISRTSKWLNFSKCKSEKIYILPMAMNFSFFILVILFYNYYLKEFDRSISIMNIGMHFLICHPNSTATYFTFSSLRNYMTIIYNATRVTILDFLDLL</sequence>
<keyword evidence="1" id="KW-1133">Transmembrane helix</keyword>
<organism evidence="2 3">
    <name type="scientific">Vespula squamosa</name>
    <name type="common">Southern yellow jacket</name>
    <name type="synonym">Wasp</name>
    <dbReference type="NCBI Taxonomy" id="30214"/>
    <lineage>
        <taxon>Eukaryota</taxon>
        <taxon>Metazoa</taxon>
        <taxon>Ecdysozoa</taxon>
        <taxon>Arthropoda</taxon>
        <taxon>Hexapoda</taxon>
        <taxon>Insecta</taxon>
        <taxon>Pterygota</taxon>
        <taxon>Neoptera</taxon>
        <taxon>Endopterygota</taxon>
        <taxon>Hymenoptera</taxon>
        <taxon>Apocrita</taxon>
        <taxon>Aculeata</taxon>
        <taxon>Vespoidea</taxon>
        <taxon>Vespidae</taxon>
        <taxon>Vespinae</taxon>
        <taxon>Vespula</taxon>
    </lineage>
</organism>
<comment type="caution">
    <text evidence="2">The sequence shown here is derived from an EMBL/GenBank/DDBJ whole genome shotgun (WGS) entry which is preliminary data.</text>
</comment>
<keyword evidence="1" id="KW-0812">Transmembrane</keyword>
<dbReference type="EMBL" id="JAUDFV010000173">
    <property type="protein sequence ID" value="KAL2711899.1"/>
    <property type="molecule type" value="Genomic_DNA"/>
</dbReference>
<evidence type="ECO:0000256" key="1">
    <source>
        <dbReference type="SAM" id="Phobius"/>
    </source>
</evidence>
<proteinExistence type="predicted"/>
<dbReference type="AlphaFoldDB" id="A0ABD1ZU46"/>